<evidence type="ECO:0000259" key="5">
    <source>
        <dbReference type="PROSITE" id="PS50931"/>
    </source>
</evidence>
<accession>A0A6A7K8D5</accession>
<evidence type="ECO:0000256" key="4">
    <source>
        <dbReference type="ARBA" id="ARBA00023163"/>
    </source>
</evidence>
<dbReference type="PROSITE" id="PS50931">
    <property type="entry name" value="HTH_LYSR"/>
    <property type="match status" value="1"/>
</dbReference>
<dbReference type="Gene3D" id="1.10.10.10">
    <property type="entry name" value="Winged helix-like DNA-binding domain superfamily/Winged helix DNA-binding domain"/>
    <property type="match status" value="1"/>
</dbReference>
<organism evidence="6 7">
    <name type="scientific">Alkalibaculum sporogenes</name>
    <dbReference type="NCBI Taxonomy" id="2655001"/>
    <lineage>
        <taxon>Bacteria</taxon>
        <taxon>Bacillati</taxon>
        <taxon>Bacillota</taxon>
        <taxon>Clostridia</taxon>
        <taxon>Eubacteriales</taxon>
        <taxon>Eubacteriaceae</taxon>
        <taxon>Alkalibaculum</taxon>
    </lineage>
</organism>
<dbReference type="PANTHER" id="PTHR30346">
    <property type="entry name" value="TRANSCRIPTIONAL DUAL REGULATOR HCAR-RELATED"/>
    <property type="match status" value="1"/>
</dbReference>
<dbReference type="SUPFAM" id="SSF53850">
    <property type="entry name" value="Periplasmic binding protein-like II"/>
    <property type="match status" value="1"/>
</dbReference>
<sequence length="314" mass="36136">MCNLISMGSRDWMYMMIEFLNFFLSLSETLHFSTTAEEMHISQPTLSKNMMTLEKELGVILFHRTTRNVSLTREGENLIPYAKKVVESYNDMNDYLQKYLDNKNSLINIISLPVMHLYDLSSLIMEYKRQNSDINLKIAEEDIKTIIKKIYEENADIAIVREFSMKYLKNFIIHHTIEDELSVICSRDHPLASQKNVDLSQLENESIILINKGVEEYKQALAPFGFENLLSDNVVATVSSTSALFQFVCLKFGISVLSKSLCKSITSEYDSNETIVIVPIHERPPFSIYIGTPFEHPSKEAKSLINFIKNKMKT</sequence>
<dbReference type="CDD" id="cd05466">
    <property type="entry name" value="PBP2_LTTR_substrate"/>
    <property type="match status" value="1"/>
</dbReference>
<keyword evidence="7" id="KW-1185">Reference proteome</keyword>
<dbReference type="Pfam" id="PF03466">
    <property type="entry name" value="LysR_substrate"/>
    <property type="match status" value="1"/>
</dbReference>
<dbReference type="GO" id="GO:0032993">
    <property type="term" value="C:protein-DNA complex"/>
    <property type="evidence" value="ECO:0007669"/>
    <property type="project" value="TreeGrafter"/>
</dbReference>
<keyword evidence="4" id="KW-0804">Transcription</keyword>
<evidence type="ECO:0000313" key="7">
    <source>
        <dbReference type="Proteomes" id="UP000440004"/>
    </source>
</evidence>
<dbReference type="AlphaFoldDB" id="A0A6A7K8D5"/>
<dbReference type="PRINTS" id="PR00039">
    <property type="entry name" value="HTHLYSR"/>
</dbReference>
<dbReference type="SUPFAM" id="SSF46785">
    <property type="entry name" value="Winged helix' DNA-binding domain"/>
    <property type="match status" value="1"/>
</dbReference>
<dbReference type="FunFam" id="1.10.10.10:FF:000001">
    <property type="entry name" value="LysR family transcriptional regulator"/>
    <property type="match status" value="1"/>
</dbReference>
<dbReference type="PANTHER" id="PTHR30346:SF28">
    <property type="entry name" value="HTH-TYPE TRANSCRIPTIONAL REGULATOR CYNR"/>
    <property type="match status" value="1"/>
</dbReference>
<evidence type="ECO:0000256" key="3">
    <source>
        <dbReference type="ARBA" id="ARBA00023125"/>
    </source>
</evidence>
<dbReference type="Proteomes" id="UP000440004">
    <property type="component" value="Unassembled WGS sequence"/>
</dbReference>
<gene>
    <name evidence="6" type="ORF">GC105_07550</name>
</gene>
<dbReference type="InterPro" id="IPR005119">
    <property type="entry name" value="LysR_subst-bd"/>
</dbReference>
<evidence type="ECO:0000256" key="1">
    <source>
        <dbReference type="ARBA" id="ARBA00009437"/>
    </source>
</evidence>
<dbReference type="InterPro" id="IPR000847">
    <property type="entry name" value="LysR_HTH_N"/>
</dbReference>
<proteinExistence type="inferred from homology"/>
<dbReference type="Gene3D" id="3.40.190.290">
    <property type="match status" value="1"/>
</dbReference>
<comment type="caution">
    <text evidence="6">The sequence shown here is derived from an EMBL/GenBank/DDBJ whole genome shotgun (WGS) entry which is preliminary data.</text>
</comment>
<feature type="domain" description="HTH lysR-type" evidence="5">
    <location>
        <begin position="23"/>
        <end position="72"/>
    </location>
</feature>
<comment type="similarity">
    <text evidence="1">Belongs to the LysR transcriptional regulatory family.</text>
</comment>
<protein>
    <submittedName>
        <fullName evidence="6">LysR family transcriptional regulator</fullName>
    </submittedName>
</protein>
<dbReference type="GO" id="GO:0003677">
    <property type="term" value="F:DNA binding"/>
    <property type="evidence" value="ECO:0007669"/>
    <property type="project" value="UniProtKB-KW"/>
</dbReference>
<keyword evidence="2" id="KW-0805">Transcription regulation</keyword>
<reference evidence="6 7" key="1">
    <citation type="submission" date="2019-10" db="EMBL/GenBank/DDBJ databases">
        <title>Alkalibaculum tamaniensis sp.nov., a new alkaliphilic acetogen, isolated on methoxylated aromatics from a mud volcano.</title>
        <authorList>
            <person name="Khomyakova M.A."/>
            <person name="Merkel A.Y."/>
            <person name="Bonch-Osmolovskaya E.A."/>
            <person name="Slobodkin A.I."/>
        </authorList>
    </citation>
    <scope>NUCLEOTIDE SEQUENCE [LARGE SCALE GENOMIC DNA]</scope>
    <source>
        <strain evidence="6 7">M08DMB</strain>
    </source>
</reference>
<dbReference type="GO" id="GO:0003700">
    <property type="term" value="F:DNA-binding transcription factor activity"/>
    <property type="evidence" value="ECO:0007669"/>
    <property type="project" value="InterPro"/>
</dbReference>
<evidence type="ECO:0000313" key="6">
    <source>
        <dbReference type="EMBL" id="MPW25642.1"/>
    </source>
</evidence>
<keyword evidence="3" id="KW-0238">DNA-binding</keyword>
<dbReference type="InterPro" id="IPR036388">
    <property type="entry name" value="WH-like_DNA-bd_sf"/>
</dbReference>
<name>A0A6A7K8D5_9FIRM</name>
<dbReference type="EMBL" id="WHNX01000009">
    <property type="protein sequence ID" value="MPW25642.1"/>
    <property type="molecule type" value="Genomic_DNA"/>
</dbReference>
<evidence type="ECO:0000256" key="2">
    <source>
        <dbReference type="ARBA" id="ARBA00023015"/>
    </source>
</evidence>
<dbReference type="InterPro" id="IPR036390">
    <property type="entry name" value="WH_DNA-bd_sf"/>
</dbReference>
<dbReference type="Pfam" id="PF00126">
    <property type="entry name" value="HTH_1"/>
    <property type="match status" value="1"/>
</dbReference>